<evidence type="ECO:0000313" key="3">
    <source>
        <dbReference type="EMBL" id="EDH1792559.1"/>
    </source>
</evidence>
<gene>
    <name evidence="3" type="ORF">GC469_03945</name>
</gene>
<keyword evidence="2" id="KW-0472">Membrane</keyword>
<evidence type="ECO:0000256" key="1">
    <source>
        <dbReference type="SAM" id="MobiDB-lite"/>
    </source>
</evidence>
<keyword evidence="2" id="KW-0812">Transmembrane</keyword>
<feature type="compositionally biased region" description="Basic and acidic residues" evidence="1">
    <location>
        <begin position="103"/>
        <end position="112"/>
    </location>
</feature>
<name>A0A633DCB2_SALER</name>
<comment type="caution">
    <text evidence="3">The sequence shown here is derived from an EMBL/GenBank/DDBJ whole genome shotgun (WGS) entry which is preliminary data.</text>
</comment>
<reference evidence="3" key="1">
    <citation type="submission" date="2019-10" db="EMBL/GenBank/DDBJ databases">
        <authorList>
            <consortium name="PulseNet: The National Subtyping Network for Foodborne Disease Surveillance"/>
            <person name="Tarr C.L."/>
            <person name="Trees E."/>
            <person name="Katz L.S."/>
            <person name="Carleton-Romer H.A."/>
            <person name="Stroika S."/>
            <person name="Kucerova Z."/>
            <person name="Roache K.F."/>
            <person name="Sabol A.L."/>
            <person name="Besser J."/>
            <person name="Gerner-Smidt P."/>
        </authorList>
    </citation>
    <scope>NUCLEOTIDE SEQUENCE</scope>
    <source>
        <strain evidence="3">PNUSAS100866</strain>
    </source>
</reference>
<feature type="transmembrane region" description="Helical" evidence="2">
    <location>
        <begin position="6"/>
        <end position="24"/>
    </location>
</feature>
<accession>A0A633DCB2</accession>
<dbReference type="EMBL" id="AAMGRQ010000003">
    <property type="protein sequence ID" value="EDH1792559.1"/>
    <property type="molecule type" value="Genomic_DNA"/>
</dbReference>
<dbReference type="AlphaFoldDB" id="A0A633DCB2"/>
<feature type="transmembrane region" description="Helical" evidence="2">
    <location>
        <begin position="44"/>
        <end position="61"/>
    </location>
</feature>
<evidence type="ECO:0000256" key="2">
    <source>
        <dbReference type="SAM" id="Phobius"/>
    </source>
</evidence>
<keyword evidence="2" id="KW-1133">Transmembrane helix</keyword>
<proteinExistence type="predicted"/>
<feature type="region of interest" description="Disordered" evidence="1">
    <location>
        <begin position="86"/>
        <end position="129"/>
    </location>
</feature>
<sequence length="292" mass="32048">MVIVFWVSVAIAVLSVICGIAGLVNPGGLKDNKTGEILKRSETLKIFGGLFIVSAVIAFASRPDKNSDIKTVVTPEPTIQTKVEVIPPAKHNEPEMASSPAKKTPDSSEPRKNVAVTSTPPSAKTPKKALTLDEAKSLAEGFNDFMEKMERLTIAGLETDDFRGIKKYVSTPLKTARYHFDDSFVGGTKPEPIALFMACGDAAIHLQDYVDDILTLQPGVYKAQRLESDLNKYYSNKENCRSLVNESDQKTNSRWKARMKEYKKLVDSLGGEDCFTVYTVDGTAPKPAHCKK</sequence>
<organism evidence="3">
    <name type="scientific">Salmonella enterica</name>
    <name type="common">Salmonella choleraesuis</name>
    <dbReference type="NCBI Taxonomy" id="28901"/>
    <lineage>
        <taxon>Bacteria</taxon>
        <taxon>Pseudomonadati</taxon>
        <taxon>Pseudomonadota</taxon>
        <taxon>Gammaproteobacteria</taxon>
        <taxon>Enterobacterales</taxon>
        <taxon>Enterobacteriaceae</taxon>
        <taxon>Salmonella</taxon>
    </lineage>
</organism>
<protein>
    <submittedName>
        <fullName evidence="3">Uncharacterized protein</fullName>
    </submittedName>
</protein>